<sequence>MAFGIRDESLDVDRQRDGLIERARRIGCACKRQGLKLERGCDAGGHRTKLLLLLAHEVIDQYQMNEQRRHAQDEHEQRTECQIDLMKQLHD</sequence>
<comment type="caution">
    <text evidence="1">The sequence shown here is derived from an EMBL/GenBank/DDBJ whole genome shotgun (WGS) entry which is preliminary data.</text>
</comment>
<evidence type="ECO:0000313" key="1">
    <source>
        <dbReference type="EMBL" id="MDG0809772.1"/>
    </source>
</evidence>
<proteinExistence type="predicted"/>
<protein>
    <submittedName>
        <fullName evidence="1">Uncharacterized protein</fullName>
    </submittedName>
</protein>
<dbReference type="Proteomes" id="UP001153404">
    <property type="component" value="Unassembled WGS sequence"/>
</dbReference>
<reference evidence="1" key="1">
    <citation type="submission" date="2022-10" db="EMBL/GenBank/DDBJ databases">
        <title>Comparative genomic analysis of Cohnella hashimotonis sp. nov., isolated from the International Space Station.</title>
        <authorList>
            <person name="Simpson A."/>
            <person name="Venkateswaran K."/>
        </authorList>
    </citation>
    <scope>NUCLEOTIDE SEQUENCE</scope>
    <source>
        <strain evidence="1">DSM 28161</strain>
    </source>
</reference>
<evidence type="ECO:0000313" key="2">
    <source>
        <dbReference type="Proteomes" id="UP001153404"/>
    </source>
</evidence>
<dbReference type="AlphaFoldDB" id="A0A9X4QTU3"/>
<gene>
    <name evidence="1" type="ORF">OMP40_10800</name>
</gene>
<keyword evidence="2" id="KW-1185">Reference proteome</keyword>
<accession>A0A9X4QTU3</accession>
<dbReference type="RefSeq" id="WP_277531245.1">
    <property type="nucleotide sequence ID" value="NZ_JAPDIA010000003.1"/>
</dbReference>
<name>A0A9X4QTU3_9BACL</name>
<dbReference type="EMBL" id="JAPDIA010000003">
    <property type="protein sequence ID" value="MDG0809772.1"/>
    <property type="molecule type" value="Genomic_DNA"/>
</dbReference>
<organism evidence="1 2">
    <name type="scientific">Cohnella rhizosphaerae</name>
    <dbReference type="NCBI Taxonomy" id="1457232"/>
    <lineage>
        <taxon>Bacteria</taxon>
        <taxon>Bacillati</taxon>
        <taxon>Bacillota</taxon>
        <taxon>Bacilli</taxon>
        <taxon>Bacillales</taxon>
        <taxon>Paenibacillaceae</taxon>
        <taxon>Cohnella</taxon>
    </lineage>
</organism>